<feature type="signal peptide" evidence="1">
    <location>
        <begin position="1"/>
        <end position="22"/>
    </location>
</feature>
<accession>A0A9P7YSE2</accession>
<gene>
    <name evidence="2" type="ORF">BJ875DRAFT_437326</name>
</gene>
<organism evidence="2 3">
    <name type="scientific">Amylocarpus encephaloides</name>
    <dbReference type="NCBI Taxonomy" id="45428"/>
    <lineage>
        <taxon>Eukaryota</taxon>
        <taxon>Fungi</taxon>
        <taxon>Dikarya</taxon>
        <taxon>Ascomycota</taxon>
        <taxon>Pezizomycotina</taxon>
        <taxon>Leotiomycetes</taxon>
        <taxon>Helotiales</taxon>
        <taxon>Helotiales incertae sedis</taxon>
        <taxon>Amylocarpus</taxon>
    </lineage>
</organism>
<dbReference type="AlphaFoldDB" id="A0A9P7YSE2"/>
<protein>
    <submittedName>
        <fullName evidence="2">Uncharacterized protein</fullName>
    </submittedName>
</protein>
<dbReference type="EMBL" id="MU251368">
    <property type="protein sequence ID" value="KAG9238547.1"/>
    <property type="molecule type" value="Genomic_DNA"/>
</dbReference>
<proteinExistence type="predicted"/>
<dbReference type="OrthoDB" id="10602738at2759"/>
<name>A0A9P7YSE2_9HELO</name>
<keyword evidence="3" id="KW-1185">Reference proteome</keyword>
<keyword evidence="1" id="KW-0732">Signal</keyword>
<comment type="caution">
    <text evidence="2">The sequence shown here is derived from an EMBL/GenBank/DDBJ whole genome shotgun (WGS) entry which is preliminary data.</text>
</comment>
<sequence>MVSFALPALSLLVTLLTPLTTAVSTAPPFKMLVIPSSSAPAAPIYLTQSGSTTTSKQNAPICWNSYTTELFCGDYSHPMGVPSPSSTSILKPCADNTPCATKAFAINPDNLSVGWAGKEFWYSPSSGQVWAADAGRGAPEGMVKTILRAGFS</sequence>
<feature type="chain" id="PRO_5040452413" evidence="1">
    <location>
        <begin position="23"/>
        <end position="152"/>
    </location>
</feature>
<evidence type="ECO:0000256" key="1">
    <source>
        <dbReference type="SAM" id="SignalP"/>
    </source>
</evidence>
<reference evidence="2" key="1">
    <citation type="journal article" date="2021" name="IMA Fungus">
        <title>Genomic characterization of three marine fungi, including Emericellopsis atlantica sp. nov. with signatures of a generalist lifestyle and marine biomass degradation.</title>
        <authorList>
            <person name="Hagestad O.C."/>
            <person name="Hou L."/>
            <person name="Andersen J.H."/>
            <person name="Hansen E.H."/>
            <person name="Altermark B."/>
            <person name="Li C."/>
            <person name="Kuhnert E."/>
            <person name="Cox R.J."/>
            <person name="Crous P.W."/>
            <person name="Spatafora J.W."/>
            <person name="Lail K."/>
            <person name="Amirebrahimi M."/>
            <person name="Lipzen A."/>
            <person name="Pangilinan J."/>
            <person name="Andreopoulos W."/>
            <person name="Hayes R.D."/>
            <person name="Ng V."/>
            <person name="Grigoriev I.V."/>
            <person name="Jackson S.A."/>
            <person name="Sutton T.D.S."/>
            <person name="Dobson A.D.W."/>
            <person name="Rama T."/>
        </authorList>
    </citation>
    <scope>NUCLEOTIDE SEQUENCE</scope>
    <source>
        <strain evidence="2">TRa018bII</strain>
    </source>
</reference>
<dbReference type="Proteomes" id="UP000824998">
    <property type="component" value="Unassembled WGS sequence"/>
</dbReference>
<evidence type="ECO:0000313" key="3">
    <source>
        <dbReference type="Proteomes" id="UP000824998"/>
    </source>
</evidence>
<evidence type="ECO:0000313" key="2">
    <source>
        <dbReference type="EMBL" id="KAG9238547.1"/>
    </source>
</evidence>